<comment type="caution">
    <text evidence="1">The sequence shown here is derived from an EMBL/GenBank/DDBJ whole genome shotgun (WGS) entry which is preliminary data.</text>
</comment>
<sequence>MQDRSFTDLANDPSVISMDVCAALKTYVEMGRDVDAQKVIELVKRTKPNRPEQTALLDLARRGFQWKRGKRQKMAAAEYNRVVVFLLQFVNEPVQRKNPYESTRVPVRIA</sequence>
<gene>
    <name evidence="1" type="ORF">A2664_04795</name>
</gene>
<reference evidence="1 2" key="1">
    <citation type="journal article" date="2016" name="Nat. Commun.">
        <title>Thousands of microbial genomes shed light on interconnected biogeochemical processes in an aquifer system.</title>
        <authorList>
            <person name="Anantharaman K."/>
            <person name="Brown C.T."/>
            <person name="Hug L.A."/>
            <person name="Sharon I."/>
            <person name="Castelle C.J."/>
            <person name="Probst A.J."/>
            <person name="Thomas B.C."/>
            <person name="Singh A."/>
            <person name="Wilkins M.J."/>
            <person name="Karaoz U."/>
            <person name="Brodie E.L."/>
            <person name="Williams K.H."/>
            <person name="Hubbard S.S."/>
            <person name="Banfield J.F."/>
        </authorList>
    </citation>
    <scope>NUCLEOTIDE SEQUENCE [LARGE SCALE GENOMIC DNA]</scope>
</reference>
<evidence type="ECO:0000313" key="2">
    <source>
        <dbReference type="Proteomes" id="UP000178873"/>
    </source>
</evidence>
<dbReference type="Proteomes" id="UP000178873">
    <property type="component" value="Unassembled WGS sequence"/>
</dbReference>
<protein>
    <submittedName>
        <fullName evidence="1">Uncharacterized protein</fullName>
    </submittedName>
</protein>
<evidence type="ECO:0000313" key="1">
    <source>
        <dbReference type="EMBL" id="OHA18794.1"/>
    </source>
</evidence>
<dbReference type="AlphaFoldDB" id="A0A1G2M4U9"/>
<organism evidence="1 2">
    <name type="scientific">Candidatus Taylorbacteria bacterium RIFCSPHIGHO2_01_FULL_46_22b</name>
    <dbReference type="NCBI Taxonomy" id="1802301"/>
    <lineage>
        <taxon>Bacteria</taxon>
        <taxon>Candidatus Tayloriibacteriota</taxon>
    </lineage>
</organism>
<proteinExistence type="predicted"/>
<name>A0A1G2M4U9_9BACT</name>
<dbReference type="EMBL" id="MHRF01000001">
    <property type="protein sequence ID" value="OHA18794.1"/>
    <property type="molecule type" value="Genomic_DNA"/>
</dbReference>
<accession>A0A1G2M4U9</accession>